<dbReference type="Proteomes" id="UP001499854">
    <property type="component" value="Unassembled WGS sequence"/>
</dbReference>
<proteinExistence type="predicted"/>
<dbReference type="EMBL" id="BAAAQM010000020">
    <property type="protein sequence ID" value="GAA1974579.1"/>
    <property type="molecule type" value="Genomic_DNA"/>
</dbReference>
<gene>
    <name evidence="1" type="ORF">GCM10009838_38250</name>
</gene>
<protein>
    <submittedName>
        <fullName evidence="1">Uncharacterized protein</fullName>
    </submittedName>
</protein>
<reference evidence="1 2" key="1">
    <citation type="journal article" date="2019" name="Int. J. Syst. Evol. Microbiol.">
        <title>The Global Catalogue of Microorganisms (GCM) 10K type strain sequencing project: providing services to taxonomists for standard genome sequencing and annotation.</title>
        <authorList>
            <consortium name="The Broad Institute Genomics Platform"/>
            <consortium name="The Broad Institute Genome Sequencing Center for Infectious Disease"/>
            <person name="Wu L."/>
            <person name="Ma J."/>
        </authorList>
    </citation>
    <scope>NUCLEOTIDE SEQUENCE [LARGE SCALE GENOMIC DNA]</scope>
    <source>
        <strain evidence="1 2">JCM 16013</strain>
    </source>
</reference>
<sequence>MTDAVWPPVSGPGPVVPGVGAAAAEATRPVAVATAVNAAAAVVRPRIGSREILFGRWEERALLVL</sequence>
<accession>A0ABN2RTP4</accession>
<evidence type="ECO:0000313" key="2">
    <source>
        <dbReference type="Proteomes" id="UP001499854"/>
    </source>
</evidence>
<comment type="caution">
    <text evidence="1">The sequence shown here is derived from an EMBL/GenBank/DDBJ whole genome shotgun (WGS) entry which is preliminary data.</text>
</comment>
<evidence type="ECO:0000313" key="1">
    <source>
        <dbReference type="EMBL" id="GAA1974579.1"/>
    </source>
</evidence>
<organism evidence="1 2">
    <name type="scientific">Catenulispora subtropica</name>
    <dbReference type="NCBI Taxonomy" id="450798"/>
    <lineage>
        <taxon>Bacteria</taxon>
        <taxon>Bacillati</taxon>
        <taxon>Actinomycetota</taxon>
        <taxon>Actinomycetes</taxon>
        <taxon>Catenulisporales</taxon>
        <taxon>Catenulisporaceae</taxon>
        <taxon>Catenulispora</taxon>
    </lineage>
</organism>
<keyword evidence="2" id="KW-1185">Reference proteome</keyword>
<name>A0ABN2RTP4_9ACTN</name>